<keyword evidence="1" id="KW-0812">Transmembrane</keyword>
<gene>
    <name evidence="2" type="ORF">NESM_000565700</name>
</gene>
<reference evidence="2 3" key="1">
    <citation type="journal article" date="2021" name="MBio">
        <title>A New Model Trypanosomatid, Novymonas esmeraldas: Genomic Perception of Its 'Candidatus Pandoraea novymonadis' Endosymbiont.</title>
        <authorList>
            <person name="Zakharova A."/>
            <person name="Saura A."/>
            <person name="Butenko A."/>
            <person name="Podesvova L."/>
            <person name="Warmusova S."/>
            <person name="Kostygov A.Y."/>
            <person name="Nenarokova A."/>
            <person name="Lukes J."/>
            <person name="Opperdoes F.R."/>
            <person name="Yurchenko V."/>
        </authorList>
    </citation>
    <scope>NUCLEOTIDE SEQUENCE [LARGE SCALE GENOMIC DNA]</scope>
    <source>
        <strain evidence="2 3">E262AT.01</strain>
    </source>
</reference>
<feature type="transmembrane region" description="Helical" evidence="1">
    <location>
        <begin position="48"/>
        <end position="66"/>
    </location>
</feature>
<evidence type="ECO:0000256" key="1">
    <source>
        <dbReference type="SAM" id="Phobius"/>
    </source>
</evidence>
<organism evidence="2 3">
    <name type="scientific">Novymonas esmeraldas</name>
    <dbReference type="NCBI Taxonomy" id="1808958"/>
    <lineage>
        <taxon>Eukaryota</taxon>
        <taxon>Discoba</taxon>
        <taxon>Euglenozoa</taxon>
        <taxon>Kinetoplastea</taxon>
        <taxon>Metakinetoplastina</taxon>
        <taxon>Trypanosomatida</taxon>
        <taxon>Trypanosomatidae</taxon>
        <taxon>Novymonas</taxon>
    </lineage>
</organism>
<dbReference type="AlphaFoldDB" id="A0AAW0ES13"/>
<keyword evidence="1" id="KW-1133">Transmembrane helix</keyword>
<keyword evidence="3" id="KW-1185">Reference proteome</keyword>
<protein>
    <submittedName>
        <fullName evidence="2">Uncharacterized protein</fullName>
    </submittedName>
</protein>
<accession>A0AAW0ES13</accession>
<name>A0AAW0ES13_9TRYP</name>
<dbReference type="EMBL" id="JAECZO010000072">
    <property type="protein sequence ID" value="KAK7196296.1"/>
    <property type="molecule type" value="Genomic_DNA"/>
</dbReference>
<evidence type="ECO:0000313" key="3">
    <source>
        <dbReference type="Proteomes" id="UP001430356"/>
    </source>
</evidence>
<comment type="caution">
    <text evidence="2">The sequence shown here is derived from an EMBL/GenBank/DDBJ whole genome shotgun (WGS) entry which is preliminary data.</text>
</comment>
<keyword evidence="1" id="KW-0472">Membrane</keyword>
<proteinExistence type="predicted"/>
<dbReference type="Proteomes" id="UP001430356">
    <property type="component" value="Unassembled WGS sequence"/>
</dbReference>
<sequence length="89" mass="10470">MLCYTRRALLQRSRAVLEQKFESHSAGVDPTAQTTVTGKLKTEIKKMIKIQLFLIPIGVFFMMWMYPAPTEEQERKMRIEYEQNAGWKT</sequence>
<evidence type="ECO:0000313" key="2">
    <source>
        <dbReference type="EMBL" id="KAK7196296.1"/>
    </source>
</evidence>